<name>A0A1G4JXZ1_9SACH</name>
<feature type="region of interest" description="Disordered" evidence="1">
    <location>
        <begin position="486"/>
        <end position="517"/>
    </location>
</feature>
<dbReference type="STRING" id="1230905.A0A1G4JXZ1"/>
<feature type="domain" description="Rab-GAP TBC" evidence="2">
    <location>
        <begin position="50"/>
        <end position="327"/>
    </location>
</feature>
<proteinExistence type="predicted"/>
<dbReference type="EMBL" id="LT598467">
    <property type="protein sequence ID" value="SCU96050.1"/>
    <property type="molecule type" value="Genomic_DNA"/>
</dbReference>
<gene>
    <name evidence="3" type="ORF">LAMI_0F05006G</name>
</gene>
<organism evidence="3 4">
    <name type="scientific">Lachancea mirantina</name>
    <dbReference type="NCBI Taxonomy" id="1230905"/>
    <lineage>
        <taxon>Eukaryota</taxon>
        <taxon>Fungi</taxon>
        <taxon>Dikarya</taxon>
        <taxon>Ascomycota</taxon>
        <taxon>Saccharomycotina</taxon>
        <taxon>Saccharomycetes</taxon>
        <taxon>Saccharomycetales</taxon>
        <taxon>Saccharomycetaceae</taxon>
        <taxon>Lachancea</taxon>
    </lineage>
</organism>
<dbReference type="InterPro" id="IPR035969">
    <property type="entry name" value="Rab-GAP_TBC_sf"/>
</dbReference>
<reference evidence="4" key="1">
    <citation type="submission" date="2016-03" db="EMBL/GenBank/DDBJ databases">
        <authorList>
            <person name="Devillers H."/>
        </authorList>
    </citation>
    <scope>NUCLEOTIDE SEQUENCE [LARGE SCALE GENOMIC DNA]</scope>
</reference>
<evidence type="ECO:0000256" key="1">
    <source>
        <dbReference type="SAM" id="MobiDB-lite"/>
    </source>
</evidence>
<keyword evidence="4" id="KW-1185">Reference proteome</keyword>
<accession>A0A1G4JXZ1</accession>
<dbReference type="SUPFAM" id="SSF47923">
    <property type="entry name" value="Ypt/Rab-GAP domain of gyp1p"/>
    <property type="match status" value="1"/>
</dbReference>
<evidence type="ECO:0000313" key="4">
    <source>
        <dbReference type="Proteomes" id="UP000191024"/>
    </source>
</evidence>
<dbReference type="SMART" id="SM00164">
    <property type="entry name" value="TBC"/>
    <property type="match status" value="1"/>
</dbReference>
<evidence type="ECO:0000259" key="2">
    <source>
        <dbReference type="PROSITE" id="PS50086"/>
    </source>
</evidence>
<dbReference type="OrthoDB" id="27140at2759"/>
<protein>
    <submittedName>
        <fullName evidence="3">LAMI_0F05006g1_1</fullName>
    </submittedName>
</protein>
<dbReference type="Proteomes" id="UP000191024">
    <property type="component" value="Chromosome F"/>
</dbReference>
<dbReference type="PROSITE" id="PS50086">
    <property type="entry name" value="TBC_RABGAP"/>
    <property type="match status" value="1"/>
</dbReference>
<sequence>MTDKKASVHSHSHWRNVKRKAWQRELVAKVVELVACNDHDSLALIARTSGIPPQLRRDVWPVLLKYHPMVISPNILSNTLAWDSQKNKWHYSQEARSGEEIETSITQDLRKYFRRRSAAGTNGPSGLESSRESAEENHIVTLLKGCILEFLAKWSRLFRYESGLAWIALALAEWIPIDDSNRVLQGKRHESPVDLLSEYPLPDELIQRLPSKPEFNFSQIYERIVLVILHCPDIAMAQKLAQTESPNFSASQYYPVLSGGDLSFQSQIFFKVFSVILPELYQPIAEEETLRPSKKANWIYWWFKCSGTRVFHKQDRARLWDSLLGWRPNPACINFYLNYNNKVFEHLYSTTASTSIDQIFFDKICKYGHDTFWFPDLDTMRLGSSRLKCDFQVFSELLRRNKYDDSDLESLPSANLGFQDDTQSQDVDIPFSLVDPHIQLVFVYIAILQQHEFKLLEFEEAEISEFLNNVPPLSRSDDHNYRHLYAPEEDQRSVSSSEAEQEEISKKPTSSSSNSHMLIEVGDDDKTSYSFDDIFNCAGDIWRKWIWRELQEYSCD</sequence>
<dbReference type="AlphaFoldDB" id="A0A1G4JXZ1"/>
<dbReference type="Gene3D" id="1.10.472.80">
    <property type="entry name" value="Ypt/Rab-GAP domain of gyp1p, domain 3"/>
    <property type="match status" value="1"/>
</dbReference>
<evidence type="ECO:0000313" key="3">
    <source>
        <dbReference type="EMBL" id="SCU96050.1"/>
    </source>
</evidence>
<dbReference type="InterPro" id="IPR000195">
    <property type="entry name" value="Rab-GAP-TBC_dom"/>
</dbReference>